<accession>R4YNR2</accession>
<keyword evidence="3" id="KW-1185">Reference proteome</keyword>
<dbReference type="KEGG" id="oai:OLEAN_C25600"/>
<organism evidence="2 3">
    <name type="scientific">Oleispira antarctica RB-8</name>
    <dbReference type="NCBI Taxonomy" id="698738"/>
    <lineage>
        <taxon>Bacteria</taxon>
        <taxon>Pseudomonadati</taxon>
        <taxon>Pseudomonadota</taxon>
        <taxon>Gammaproteobacteria</taxon>
        <taxon>Oceanospirillales</taxon>
        <taxon>Oceanospirillaceae</taxon>
        <taxon>Oleispira</taxon>
    </lineage>
</organism>
<dbReference type="EMBL" id="FO203512">
    <property type="protein sequence ID" value="CCK76736.1"/>
    <property type="molecule type" value="Genomic_DNA"/>
</dbReference>
<feature type="region of interest" description="Disordered" evidence="1">
    <location>
        <begin position="573"/>
        <end position="624"/>
    </location>
</feature>
<dbReference type="AlphaFoldDB" id="R4YNR2"/>
<dbReference type="Proteomes" id="UP000032749">
    <property type="component" value="Chromosome"/>
</dbReference>
<dbReference type="STRING" id="698738.OLEAN_C25600"/>
<feature type="compositionally biased region" description="Basic and acidic residues" evidence="1">
    <location>
        <begin position="581"/>
        <end position="624"/>
    </location>
</feature>
<evidence type="ECO:0000256" key="1">
    <source>
        <dbReference type="SAM" id="MobiDB-lite"/>
    </source>
</evidence>
<evidence type="ECO:0000313" key="2">
    <source>
        <dbReference type="EMBL" id="CCK76736.1"/>
    </source>
</evidence>
<proteinExistence type="predicted"/>
<evidence type="ECO:0008006" key="4">
    <source>
        <dbReference type="Google" id="ProtNLM"/>
    </source>
</evidence>
<protein>
    <recommendedName>
        <fullName evidence="4">TIGR03545 family protein</fullName>
    </recommendedName>
</protein>
<feature type="region of interest" description="Disordered" evidence="1">
    <location>
        <begin position="122"/>
        <end position="163"/>
    </location>
</feature>
<dbReference type="NCBIfam" id="TIGR03545">
    <property type="entry name" value="TIGR03545 family protein"/>
    <property type="match status" value="1"/>
</dbReference>
<dbReference type="InterPro" id="IPR019934">
    <property type="entry name" value="CHP03545"/>
</dbReference>
<sequence>MKQWIRWSGLAGFVVIGAVLVLGWLFAAGPIIKYSIETFGSQAAKAKVEVGRVGLTFDPFGIEIENLQVANADKPMENLLQFERAVADIELLPLLLGKGIVNEVALTGLAFSTARLTSGALDNVDDADESSSTEDKSESEDKDANTLSQQALPTADELLSREPLLTEQRGRAFKNSYETIKSDSDKAIAALPDSKALASYEDEFNRITSGKFDSIEDFQQRKKEFDALKKRIKQDQKAISEASKVLSNGKTELQNQWSDLQKAPSEDFDNLKNKYKLDGNGVANLSRLLFGDKVGQWSQQGLYWYEKARPFLISDEGDAQAQAEIEVVRNKGRFVHYETDRPLPDFLIRQVNLAVELDVGQVAVKVFDITHQQHVIGRPTRIVATGRELKDIQSLDLTGSLDHRATPGKDVFDLTIKGMALNNYDVGAMGLKLDRSELGIIGHAELVAGELDANTTAQFTRAKFSSKDKTQVAIEMAKALAKIDRFDIEAEAKGELTAPGVSIESDLDTQLSQAFSQRLKEKQQELEVQLKKSLNEKLLSYAGDYKEQLQAMDLESGSLGDKQAKLKQLANSELSSFQDQQKAEAKRKLDQKKKAEQDKAKAKVDEKKKQLEKEAKDKLKNLFN</sequence>
<dbReference type="HOGENOM" id="CLU_028865_0_0_6"/>
<feature type="compositionally biased region" description="Acidic residues" evidence="1">
    <location>
        <begin position="123"/>
        <end position="141"/>
    </location>
</feature>
<evidence type="ECO:0000313" key="3">
    <source>
        <dbReference type="Proteomes" id="UP000032749"/>
    </source>
</evidence>
<gene>
    <name evidence="2" type="ORF">OLEAN_C25600</name>
</gene>
<name>R4YNR2_OLEAN</name>
<reference evidence="2 3" key="1">
    <citation type="journal article" date="2013" name="Nat. Commun.">
        <title>Genome sequence and functional genomic analysis of the oil-degrading bacterium Oleispira antarctica.</title>
        <authorList>
            <person name="Kube M."/>
            <person name="Chernikova T.N."/>
            <person name="Al-Ramahi Y."/>
            <person name="Beloqui A."/>
            <person name="Lopez-Cortez N."/>
            <person name="Guazzaroni M.E."/>
            <person name="Heipieper H.J."/>
            <person name="Klages S."/>
            <person name="Kotsyurbenko O.R."/>
            <person name="Langer I."/>
            <person name="Nechitaylo T.Y."/>
            <person name="Lunsdorf H."/>
            <person name="Fernandez M."/>
            <person name="Juarez S."/>
            <person name="Ciordia S."/>
            <person name="Singer A."/>
            <person name="Kagan O."/>
            <person name="Egorova O."/>
            <person name="Petit P.A."/>
            <person name="Stogios P."/>
            <person name="Kim Y."/>
            <person name="Tchigvintsev A."/>
            <person name="Flick R."/>
            <person name="Denaro R."/>
            <person name="Genovese M."/>
            <person name="Albar J.P."/>
            <person name="Reva O.N."/>
            <person name="Martinez-Gomariz M."/>
            <person name="Tran H."/>
            <person name="Ferrer M."/>
            <person name="Savchenko A."/>
            <person name="Yakunin A.F."/>
            <person name="Yakimov M.M."/>
            <person name="Golyshina O.V."/>
            <person name="Reinhardt R."/>
            <person name="Golyshin P.N."/>
        </authorList>
    </citation>
    <scope>NUCLEOTIDE SEQUENCE [LARGE SCALE GENOMIC DNA]</scope>
</reference>
<dbReference type="OrthoDB" id="5752177at2"/>